<dbReference type="Gramene" id="OBART08G17960.1">
    <property type="protein sequence ID" value="OBART08G17960.1"/>
    <property type="gene ID" value="OBART08G17960"/>
</dbReference>
<feature type="compositionally biased region" description="Low complexity" evidence="1">
    <location>
        <begin position="66"/>
        <end position="75"/>
    </location>
</feature>
<feature type="region of interest" description="Disordered" evidence="1">
    <location>
        <begin position="1"/>
        <end position="87"/>
    </location>
</feature>
<dbReference type="HOGENOM" id="CLU_1770900_0_0_1"/>
<accession>A0A0D3H1B7</accession>
<dbReference type="PaxDb" id="65489-OBART08G17960.1"/>
<protein>
    <submittedName>
        <fullName evidence="2">Uncharacterized protein</fullName>
    </submittedName>
</protein>
<dbReference type="EnsemblPlants" id="OBART08G17960.1">
    <property type="protein sequence ID" value="OBART08G17960.1"/>
    <property type="gene ID" value="OBART08G17960"/>
</dbReference>
<reference evidence="2" key="1">
    <citation type="journal article" date="2009" name="Rice">
        <title>De Novo Next Generation Sequencing of Plant Genomes.</title>
        <authorList>
            <person name="Rounsley S."/>
            <person name="Marri P.R."/>
            <person name="Yu Y."/>
            <person name="He R."/>
            <person name="Sisneros N."/>
            <person name="Goicoechea J.L."/>
            <person name="Lee S.J."/>
            <person name="Angelova A."/>
            <person name="Kudrna D."/>
            <person name="Luo M."/>
            <person name="Affourtit J."/>
            <person name="Desany B."/>
            <person name="Knight J."/>
            <person name="Niazi F."/>
            <person name="Egholm M."/>
            <person name="Wing R.A."/>
        </authorList>
    </citation>
    <scope>NUCLEOTIDE SEQUENCE [LARGE SCALE GENOMIC DNA]</scope>
    <source>
        <strain evidence="2">cv. IRGC 105608</strain>
    </source>
</reference>
<proteinExistence type="predicted"/>
<organism evidence="2">
    <name type="scientific">Oryza barthii</name>
    <dbReference type="NCBI Taxonomy" id="65489"/>
    <lineage>
        <taxon>Eukaryota</taxon>
        <taxon>Viridiplantae</taxon>
        <taxon>Streptophyta</taxon>
        <taxon>Embryophyta</taxon>
        <taxon>Tracheophyta</taxon>
        <taxon>Spermatophyta</taxon>
        <taxon>Magnoliopsida</taxon>
        <taxon>Liliopsida</taxon>
        <taxon>Poales</taxon>
        <taxon>Poaceae</taxon>
        <taxon>BOP clade</taxon>
        <taxon>Oryzoideae</taxon>
        <taxon>Oryzeae</taxon>
        <taxon>Oryzinae</taxon>
        <taxon>Oryza</taxon>
    </lineage>
</organism>
<feature type="compositionally biased region" description="Basic residues" evidence="1">
    <location>
        <begin position="76"/>
        <end position="87"/>
    </location>
</feature>
<sequence length="147" mass="16091">MVTKIPNLRADTIGEGGEDVGRRREAEGMSPKEMVAAAVAGGGEAGGARQPPREPRRGRQRPTADPQPTRLCPRLRPTRHPGSSHRLRLGLLPTSHPYYAIDRASAAFITRRLNAWDWGPMSNGGNRRLVTIKSSVQQAGIMRVGFY</sequence>
<dbReference type="Proteomes" id="UP000026960">
    <property type="component" value="Chromosome 8"/>
</dbReference>
<evidence type="ECO:0000313" key="3">
    <source>
        <dbReference type="Proteomes" id="UP000026960"/>
    </source>
</evidence>
<name>A0A0D3H1B7_9ORYZ</name>
<evidence type="ECO:0000313" key="2">
    <source>
        <dbReference type="EnsemblPlants" id="OBART08G17960.1"/>
    </source>
</evidence>
<evidence type="ECO:0000256" key="1">
    <source>
        <dbReference type="SAM" id="MobiDB-lite"/>
    </source>
</evidence>
<reference evidence="2" key="2">
    <citation type="submission" date="2015-03" db="UniProtKB">
        <authorList>
            <consortium name="EnsemblPlants"/>
        </authorList>
    </citation>
    <scope>IDENTIFICATION</scope>
</reference>
<dbReference type="AlphaFoldDB" id="A0A0D3H1B7"/>
<keyword evidence="3" id="KW-1185">Reference proteome</keyword>